<dbReference type="STRING" id="298654.FraEuI1c_2081"/>
<reference evidence="1 2" key="1">
    <citation type="submission" date="2010-10" db="EMBL/GenBank/DDBJ databases">
        <title>Complete sequence of Frankia sp. EuI1c.</title>
        <authorList>
            <consortium name="US DOE Joint Genome Institute"/>
            <person name="Lucas S."/>
            <person name="Copeland A."/>
            <person name="Lapidus A."/>
            <person name="Cheng J.-F."/>
            <person name="Bruce D."/>
            <person name="Goodwin L."/>
            <person name="Pitluck S."/>
            <person name="Chertkov O."/>
            <person name="Detter J.C."/>
            <person name="Han C."/>
            <person name="Tapia R."/>
            <person name="Land M."/>
            <person name="Hauser L."/>
            <person name="Jeffries C."/>
            <person name="Kyrpides N."/>
            <person name="Ivanova N."/>
            <person name="Mikhailova N."/>
            <person name="Beauchemin N."/>
            <person name="Sen A."/>
            <person name="Sur S.A."/>
            <person name="Gtari M."/>
            <person name="Wall L."/>
            <person name="Tisa L."/>
            <person name="Woyke T."/>
        </authorList>
    </citation>
    <scope>NUCLEOTIDE SEQUENCE [LARGE SCALE GENOMIC DNA]</scope>
    <source>
        <strain evidence="2">DSM 45817 / CECT 9037 / EuI1c</strain>
    </source>
</reference>
<dbReference type="OrthoDB" id="3311648at2"/>
<accession>E3IWE8</accession>
<dbReference type="AlphaFoldDB" id="E3IWE8"/>
<dbReference type="NCBIfam" id="NF040567">
    <property type="entry name" value="SCO2524_fam"/>
    <property type="match status" value="1"/>
</dbReference>
<dbReference type="eggNOG" id="ENOG502Z94V">
    <property type="taxonomic scope" value="Bacteria"/>
</dbReference>
<evidence type="ECO:0000313" key="2">
    <source>
        <dbReference type="Proteomes" id="UP000002484"/>
    </source>
</evidence>
<dbReference type="InParanoid" id="E3IWE8"/>
<organism evidence="1 2">
    <name type="scientific">Pseudofrankia inefficax (strain DSM 45817 / CECT 9037 / DDB 130130 / EuI1c)</name>
    <name type="common">Frankia inefficax</name>
    <dbReference type="NCBI Taxonomy" id="298654"/>
    <lineage>
        <taxon>Bacteria</taxon>
        <taxon>Bacillati</taxon>
        <taxon>Actinomycetota</taxon>
        <taxon>Actinomycetes</taxon>
        <taxon>Frankiales</taxon>
        <taxon>Frankiaceae</taxon>
        <taxon>Pseudofrankia</taxon>
    </lineage>
</organism>
<dbReference type="EMBL" id="CP002299">
    <property type="protein sequence ID" value="ADP80131.1"/>
    <property type="molecule type" value="Genomic_DNA"/>
</dbReference>
<gene>
    <name evidence="1" type="ordered locus">FraEuI1c_2081</name>
</gene>
<dbReference type="HOGENOM" id="CLU_031194_0_0_11"/>
<dbReference type="InterPro" id="IPR049777">
    <property type="entry name" value="SCO2524-like"/>
</dbReference>
<dbReference type="RefSeq" id="WP_013423250.1">
    <property type="nucleotide sequence ID" value="NC_014666.1"/>
</dbReference>
<dbReference type="Proteomes" id="UP000002484">
    <property type="component" value="Chromosome"/>
</dbReference>
<keyword evidence="2" id="KW-1185">Reference proteome</keyword>
<sequence length="614" mass="68024">MRVEPRQRLLELWKAAAEYSYEAPKWQWGGRDAENSISDAEQLLCLMYPASIVDGFRLDQPDHTASDVLEALTTLGDSVEIPKMLVRRLGEYLERYTNADGTPTFAGGSYFRSRNSSEALTAHQRSLDVVDSFSMSITLMLAAIGFVRGFRATVRRGRLLDELRAVEEAASLRLTAAMVGLMRSFSIQAFPAGSEQGEALVRTANQAGVPQSELERDLRNALRQVRAGLRDLNVGSGRGEVLDNDNLLFECGWSWGVIAGSPAVDVLETLRPSIAQPEGVAEDRPFLYFTVTALDGLEDLFSARTQILNLLNDEQQRIARLLQLRWELTQRYWGTVAMFGAGRWPLEDIPWRTTDGRESDYYSVLVSSVVSSELIRRRAVDSELGRVGEILRELAGRGRVTRRAVTDDPAIDLHVSGVELNLYGAEEFGPQVVWPVTDFSTALLKRSTRLATVARGTDLRNRLLDLSDDVWDHLAVRRIAGGPGSGLWDDPAQAFSGVESHHELPSWYLTERVAECLCVSAGAVEAEPLRGPGLVADCQDLLNEADHLYNQELLFGSMTAGQAMLNELELIGDQLDRAKELSTNRPGTAIAILNQVLLEIDRLVVARRRVTRSG</sequence>
<evidence type="ECO:0000313" key="1">
    <source>
        <dbReference type="EMBL" id="ADP80131.1"/>
    </source>
</evidence>
<dbReference type="KEGG" id="fri:FraEuI1c_2081"/>
<proteinExistence type="predicted"/>
<protein>
    <submittedName>
        <fullName evidence="1">Uncharacterized protein</fullName>
    </submittedName>
</protein>
<name>E3IWE8_PSEI1</name>